<evidence type="ECO:0000256" key="2">
    <source>
        <dbReference type="ARBA" id="ARBA00004286"/>
    </source>
</evidence>
<dbReference type="PROSITE" id="PS51504">
    <property type="entry name" value="H15"/>
    <property type="match status" value="1"/>
</dbReference>
<evidence type="ECO:0000313" key="8">
    <source>
        <dbReference type="EMBL" id="AQK97749.1"/>
    </source>
</evidence>
<organism evidence="8">
    <name type="scientific">Zea mays</name>
    <name type="common">Maize</name>
    <dbReference type="NCBI Taxonomy" id="4577"/>
    <lineage>
        <taxon>Eukaryota</taxon>
        <taxon>Viridiplantae</taxon>
        <taxon>Streptophyta</taxon>
        <taxon>Embryophyta</taxon>
        <taxon>Tracheophyta</taxon>
        <taxon>Spermatophyta</taxon>
        <taxon>Magnoliopsida</taxon>
        <taxon>Liliopsida</taxon>
        <taxon>Poales</taxon>
        <taxon>Poaceae</taxon>
        <taxon>PACMAD clade</taxon>
        <taxon>Panicoideae</taxon>
        <taxon>Andropogonodae</taxon>
        <taxon>Andropogoneae</taxon>
        <taxon>Tripsacinae</taxon>
        <taxon>Zea</taxon>
    </lineage>
</organism>
<keyword evidence="8" id="KW-0371">Homeobox</keyword>
<gene>
    <name evidence="8" type="ORF">ZEAMMB73_Zm00001d011691</name>
</gene>
<dbReference type="PANTHER" id="PTHR46267:SF15">
    <property type="entry name" value="WINGED HELIX-TURN-HELIX TRANSCRIPTION REPRESSOR DNA-BINDING PROTEIN-RELATED"/>
    <property type="match status" value="1"/>
</dbReference>
<dbReference type="GO" id="GO:0003691">
    <property type="term" value="F:double-stranded telomeric DNA binding"/>
    <property type="evidence" value="ECO:0007669"/>
    <property type="project" value="InterPro"/>
</dbReference>
<keyword evidence="6" id="KW-0804">Transcription</keyword>
<protein>
    <submittedName>
        <fullName evidence="8">Homeodomain-like/winged-helix DNA-binding family protein</fullName>
    </submittedName>
</protein>
<keyword evidence="3" id="KW-0158">Chromosome</keyword>
<dbReference type="EMBL" id="CM000784">
    <property type="protein sequence ID" value="AQK97749.1"/>
    <property type="molecule type" value="Genomic_DNA"/>
</dbReference>
<dbReference type="Pfam" id="PF00538">
    <property type="entry name" value="Linker_histone"/>
    <property type="match status" value="1"/>
</dbReference>
<keyword evidence="4" id="KW-0805">Transcription regulation</keyword>
<dbReference type="AlphaFoldDB" id="A0A1D6G314"/>
<evidence type="ECO:0000256" key="7">
    <source>
        <dbReference type="ARBA" id="ARBA00023242"/>
    </source>
</evidence>
<evidence type="ECO:0000256" key="4">
    <source>
        <dbReference type="ARBA" id="ARBA00023015"/>
    </source>
</evidence>
<evidence type="ECO:0000256" key="6">
    <source>
        <dbReference type="ARBA" id="ARBA00023163"/>
    </source>
</evidence>
<comment type="subcellular location">
    <subcellularLocation>
        <location evidence="2">Chromosome</location>
    </subcellularLocation>
    <subcellularLocation>
        <location evidence="1">Nucleus</location>
    </subcellularLocation>
</comment>
<evidence type="ECO:0000256" key="3">
    <source>
        <dbReference type="ARBA" id="ARBA00022454"/>
    </source>
</evidence>
<sequence>MDLAWISIPFYFKVIVPFNLWILLTTSNLFARYGAMIMEALSELNQPNGSDIDAIFDFIKQRHVVQSTFRRFLPSKLRRLADSNKIEKVNIPFCKLDYSYFFLFSFHLSEAYVFLFTICLDM</sequence>
<dbReference type="GO" id="GO:0000786">
    <property type="term" value="C:nucleosome"/>
    <property type="evidence" value="ECO:0007669"/>
    <property type="project" value="InterPro"/>
</dbReference>
<dbReference type="GO" id="GO:0006334">
    <property type="term" value="P:nucleosome assembly"/>
    <property type="evidence" value="ECO:0007669"/>
    <property type="project" value="InterPro"/>
</dbReference>
<evidence type="ECO:0000256" key="5">
    <source>
        <dbReference type="ARBA" id="ARBA00023125"/>
    </source>
</evidence>
<dbReference type="PANTHER" id="PTHR46267">
    <property type="entry name" value="SINGLE MYB HISTONE 4"/>
    <property type="match status" value="1"/>
</dbReference>
<reference evidence="8" key="1">
    <citation type="submission" date="2015-12" db="EMBL/GenBank/DDBJ databases">
        <title>Update maize B73 reference genome by single molecule sequencing technologies.</title>
        <authorList>
            <consortium name="Maize Genome Sequencing Project"/>
            <person name="Ware D."/>
        </authorList>
    </citation>
    <scope>NUCLEOTIDE SEQUENCE</scope>
    <source>
        <tissue evidence="8">Seedling</tissue>
    </source>
</reference>
<proteinExistence type="predicted"/>
<dbReference type="SMART" id="SM00526">
    <property type="entry name" value="H15"/>
    <property type="match status" value="1"/>
</dbReference>
<keyword evidence="5 8" id="KW-0238">DNA-binding</keyword>
<accession>A0A1D6G314</accession>
<dbReference type="Gene3D" id="1.10.10.10">
    <property type="entry name" value="Winged helix-like DNA-binding domain superfamily/Winged helix DNA-binding domain"/>
    <property type="match status" value="1"/>
</dbReference>
<dbReference type="GO" id="GO:0005634">
    <property type="term" value="C:nucleus"/>
    <property type="evidence" value="ECO:0007669"/>
    <property type="project" value="UniProtKB-SubCell"/>
</dbReference>
<name>A0A1D6G314_MAIZE</name>
<dbReference type="InterPro" id="IPR005818">
    <property type="entry name" value="Histone_H1/H5_H15"/>
</dbReference>
<evidence type="ECO:0000256" key="1">
    <source>
        <dbReference type="ARBA" id="ARBA00004123"/>
    </source>
</evidence>
<keyword evidence="7" id="KW-0539">Nucleus</keyword>
<dbReference type="InterPro" id="IPR044597">
    <property type="entry name" value="SMH1-6"/>
</dbReference>
<dbReference type="InterPro" id="IPR036390">
    <property type="entry name" value="WH_DNA-bd_sf"/>
</dbReference>
<dbReference type="SUPFAM" id="SSF46785">
    <property type="entry name" value="Winged helix' DNA-binding domain"/>
    <property type="match status" value="1"/>
</dbReference>
<dbReference type="InterPro" id="IPR036388">
    <property type="entry name" value="WH-like_DNA-bd_sf"/>
</dbReference>